<dbReference type="NCBIfam" id="TIGR00400">
    <property type="entry name" value="mgtE"/>
    <property type="match status" value="1"/>
</dbReference>
<dbReference type="SMART" id="SM00116">
    <property type="entry name" value="CBS"/>
    <property type="match status" value="2"/>
</dbReference>
<dbReference type="SMART" id="SM00924">
    <property type="entry name" value="MgtE_N"/>
    <property type="match status" value="1"/>
</dbReference>
<dbReference type="EMBL" id="HE793032">
    <property type="protein sequence ID" value="CCG57683.1"/>
    <property type="molecule type" value="Genomic_DNA"/>
</dbReference>
<proteinExistence type="inferred from homology"/>
<dbReference type="AlphaFoldDB" id="K0JHH6"/>
<feature type="transmembrane region" description="Helical" evidence="9">
    <location>
        <begin position="408"/>
        <end position="434"/>
    </location>
</feature>
<dbReference type="InterPro" id="IPR036739">
    <property type="entry name" value="SLC41_membr_dom_sf"/>
</dbReference>
<feature type="transmembrane region" description="Helical" evidence="9">
    <location>
        <begin position="374"/>
        <end position="401"/>
    </location>
</feature>
<evidence type="ECO:0000256" key="4">
    <source>
        <dbReference type="ARBA" id="ARBA00022692"/>
    </source>
</evidence>
<accession>K0JHH6</accession>
<feature type="domain" description="CBS" evidence="10">
    <location>
        <begin position="157"/>
        <end position="218"/>
    </location>
</feature>
<dbReference type="Proteomes" id="UP000003759">
    <property type="component" value="Chromosome"/>
</dbReference>
<comment type="similarity">
    <text evidence="2 9">Belongs to the SLC41A transporter family.</text>
</comment>
<dbReference type="PANTHER" id="PTHR43773:SF1">
    <property type="entry name" value="MAGNESIUM TRANSPORTER MGTE"/>
    <property type="match status" value="1"/>
</dbReference>
<reference evidence="11 12" key="1">
    <citation type="journal article" date="2012" name="BMC Genomics">
        <title>Comparative genomics of Brachyspira pilosicoli strains: genome rearrangements, reductions and correlation of genetic compliment with phenotypic diversity.</title>
        <authorList>
            <person name="Mappley L.J."/>
            <person name="Black M.L."/>
            <person name="Abuoun M."/>
            <person name="Darby A.C."/>
            <person name="Woodward M.J."/>
            <person name="Parkhill J."/>
            <person name="Turner A.K."/>
            <person name="Bellgard M.I."/>
            <person name="La T."/>
            <person name="Phillips N.D."/>
            <person name="La Ragione R.M."/>
            <person name="Hampson D.J."/>
        </authorList>
    </citation>
    <scope>NUCLEOTIDE SEQUENCE [LARGE SCALE GENOMIC DNA]</scope>
    <source>
        <strain evidence="11">WesB</strain>
    </source>
</reference>
<evidence type="ECO:0000256" key="9">
    <source>
        <dbReference type="RuleBase" id="RU362011"/>
    </source>
</evidence>
<evidence type="ECO:0000313" key="12">
    <source>
        <dbReference type="Proteomes" id="UP000003759"/>
    </source>
</evidence>
<dbReference type="CDD" id="cd04606">
    <property type="entry name" value="CBS_pair_Mg_transporter"/>
    <property type="match status" value="1"/>
</dbReference>
<evidence type="ECO:0000256" key="6">
    <source>
        <dbReference type="ARBA" id="ARBA00022989"/>
    </source>
</evidence>
<dbReference type="Gene3D" id="1.25.60.10">
    <property type="entry name" value="MgtE N-terminal domain-like"/>
    <property type="match status" value="1"/>
</dbReference>
<evidence type="ECO:0000256" key="8">
    <source>
        <dbReference type="PROSITE-ProRule" id="PRU00703"/>
    </source>
</evidence>
<protein>
    <recommendedName>
        <fullName evidence="9">Magnesium transporter MgtE</fullName>
    </recommendedName>
</protein>
<evidence type="ECO:0000256" key="2">
    <source>
        <dbReference type="ARBA" id="ARBA00009749"/>
    </source>
</evidence>
<comment type="function">
    <text evidence="9">Acts as a magnesium transporter.</text>
</comment>
<organism evidence="11 12">
    <name type="scientific">Brachyspira pilosicoli WesB</name>
    <dbReference type="NCBI Taxonomy" id="1161918"/>
    <lineage>
        <taxon>Bacteria</taxon>
        <taxon>Pseudomonadati</taxon>
        <taxon>Spirochaetota</taxon>
        <taxon>Spirochaetia</taxon>
        <taxon>Brachyspirales</taxon>
        <taxon>Brachyspiraceae</taxon>
        <taxon>Brachyspira</taxon>
    </lineage>
</organism>
<keyword evidence="8" id="KW-0129">CBS domain</keyword>
<dbReference type="KEGG" id="bpw:WESB_2221"/>
<dbReference type="PATRIC" id="fig|1161918.5.peg.1737"/>
<dbReference type="InterPro" id="IPR038076">
    <property type="entry name" value="MgtE_N_sf"/>
</dbReference>
<keyword evidence="9" id="KW-1003">Cell membrane</keyword>
<name>K0JHH6_BRAPL</name>
<dbReference type="Pfam" id="PF01769">
    <property type="entry name" value="MgtE"/>
    <property type="match status" value="1"/>
</dbReference>
<dbReference type="GO" id="GO:0046872">
    <property type="term" value="F:metal ion binding"/>
    <property type="evidence" value="ECO:0007669"/>
    <property type="project" value="UniProtKB-KW"/>
</dbReference>
<dbReference type="HOGENOM" id="CLU_037408_2_2_12"/>
<dbReference type="GO" id="GO:0015095">
    <property type="term" value="F:magnesium ion transmembrane transporter activity"/>
    <property type="evidence" value="ECO:0007669"/>
    <property type="project" value="UniProtKB-UniRule"/>
</dbReference>
<dbReference type="PROSITE" id="PS51371">
    <property type="entry name" value="CBS"/>
    <property type="match status" value="2"/>
</dbReference>
<keyword evidence="3 9" id="KW-0813">Transport</keyword>
<dbReference type="InterPro" id="IPR006669">
    <property type="entry name" value="MgtE_transporter"/>
</dbReference>
<dbReference type="InterPro" id="IPR046342">
    <property type="entry name" value="CBS_dom_sf"/>
</dbReference>
<dbReference type="SUPFAM" id="SSF158791">
    <property type="entry name" value="MgtE N-terminal domain-like"/>
    <property type="match status" value="1"/>
</dbReference>
<dbReference type="GO" id="GO:0005886">
    <property type="term" value="C:plasma membrane"/>
    <property type="evidence" value="ECO:0007669"/>
    <property type="project" value="UniProtKB-SubCell"/>
</dbReference>
<comment type="subunit">
    <text evidence="9">Homodimer.</text>
</comment>
<feature type="transmembrane region" description="Helical" evidence="9">
    <location>
        <begin position="446"/>
        <end position="469"/>
    </location>
</feature>
<evidence type="ECO:0000259" key="10">
    <source>
        <dbReference type="PROSITE" id="PS51371"/>
    </source>
</evidence>
<dbReference type="SUPFAM" id="SSF161093">
    <property type="entry name" value="MgtE membrane domain-like"/>
    <property type="match status" value="1"/>
</dbReference>
<evidence type="ECO:0000256" key="3">
    <source>
        <dbReference type="ARBA" id="ARBA00022448"/>
    </source>
</evidence>
<dbReference type="PANTHER" id="PTHR43773">
    <property type="entry name" value="MAGNESIUM TRANSPORTER MGTE"/>
    <property type="match status" value="1"/>
</dbReference>
<dbReference type="InterPro" id="IPR006668">
    <property type="entry name" value="Mg_transptr_MgtE_intracell_dom"/>
</dbReference>
<dbReference type="Gene3D" id="1.10.357.20">
    <property type="entry name" value="SLC41 divalent cation transporters, integral membrane domain"/>
    <property type="match status" value="1"/>
</dbReference>
<dbReference type="SUPFAM" id="SSF54631">
    <property type="entry name" value="CBS-domain pair"/>
    <property type="match status" value="1"/>
</dbReference>
<evidence type="ECO:0000256" key="5">
    <source>
        <dbReference type="ARBA" id="ARBA00022842"/>
    </source>
</evidence>
<dbReference type="Pfam" id="PF03448">
    <property type="entry name" value="MgtE_N"/>
    <property type="match status" value="1"/>
</dbReference>
<evidence type="ECO:0000256" key="1">
    <source>
        <dbReference type="ARBA" id="ARBA00004141"/>
    </source>
</evidence>
<dbReference type="Pfam" id="PF00571">
    <property type="entry name" value="CBS"/>
    <property type="match status" value="2"/>
</dbReference>
<keyword evidence="6 9" id="KW-1133">Transmembrane helix</keyword>
<dbReference type="InterPro" id="IPR000644">
    <property type="entry name" value="CBS_dom"/>
</dbReference>
<keyword evidence="5 9" id="KW-0460">Magnesium</keyword>
<dbReference type="InterPro" id="IPR006667">
    <property type="entry name" value="SLC41_membr_dom"/>
</dbReference>
<keyword evidence="9" id="KW-0479">Metal-binding</keyword>
<evidence type="ECO:0000313" key="11">
    <source>
        <dbReference type="EMBL" id="CCG57683.1"/>
    </source>
</evidence>
<keyword evidence="4 9" id="KW-0812">Transmembrane</keyword>
<feature type="domain" description="CBS" evidence="10">
    <location>
        <begin position="221"/>
        <end position="277"/>
    </location>
</feature>
<keyword evidence="7 9" id="KW-0472">Membrane</keyword>
<comment type="subcellular location">
    <subcellularLocation>
        <location evidence="9">Cell membrane</location>
        <topology evidence="9">Multi-pass membrane protein</topology>
    </subcellularLocation>
    <subcellularLocation>
        <location evidence="1">Membrane</location>
        <topology evidence="1">Multi-pass membrane protein</topology>
    </subcellularLocation>
</comment>
<feature type="transmembrane region" description="Helical" evidence="9">
    <location>
        <begin position="308"/>
        <end position="328"/>
    </location>
</feature>
<sequence>MLYILYINNKRIDIQKKKKNNMINSQYIEIINIIENKRWDKLKYLLNDMHPIEIVDIMRILESSKDKTILFRLLSTEKSALVFAELDANEQEELISSMNDKEIEELMHEMSPDDRTSLFEELPEEINKKIFSLMEKEDLDITKKLLAYPEYSVGRIMTTEYISISPNFSVNQTLEYIRKYGKDSETFEVIYIVDNKNTLLGYILLKDLLFANRTDIIENLMHTDIIYLSAYSDQEEAVLVGRKYDLLYIPVVDAKNALIGIVTIDDIFDIAEEEETEDFHKLGAISIDDDFTGNIKQAPILTLYKKRITWLFILVFINIFSGYFIGIFEETISKYVSLIFFLPLLIDSAGNAGAQSSTLIIRSLSLGDVKKSDWLFMFFKEIAISSILGITMSLAVSLLAIFRGGLMIALVVSLSMICVVVIGSLIGLCLPFIFVKLKKDPTTSSVPLVTSICDITGTSIYLLLASIILTKINI</sequence>
<comment type="caution">
    <text evidence="9">Lacks conserved residue(s) required for the propagation of feature annotation.</text>
</comment>
<gene>
    <name evidence="11" type="primary">mgtE</name>
    <name evidence="11" type="ORF">WESB_2221</name>
</gene>
<dbReference type="Gene3D" id="3.10.580.10">
    <property type="entry name" value="CBS-domain"/>
    <property type="match status" value="1"/>
</dbReference>
<evidence type="ECO:0000256" key="7">
    <source>
        <dbReference type="ARBA" id="ARBA00023136"/>
    </source>
</evidence>